<sequence>MKNKIILWLTTMLFVTFLVSNMTISYILSLILKNNDNSGILYVFNPRIILTIIGITAIFTILALVILSICINNMFMNVDAFKEKLTIIANGELSIRVSEKGFLGVIAKDINKVINNTKRVLCQVGEVSDKNRELALIIMDNSESTEKASNEIATSVHSIAEGTNQQSHAAILSDENVKKMAKNNNIIMEQAEKTKLVASEMIETVKTNTELFDNLIGNIKNTGDMTTKLASNIYQLHTEADKIKNITNVVTEISERTNLLALNAAIEAARAGEQGKGFSVVADEVRKLAEQSSDSAGEIKKLIENITLTIENITSETNDQVKEIEKDIKFAHESKDSFDKIVKSTQSTFDSIKQINELSMSSMEITSTVTKLVEEISYSTQEAGAFTQEVSAACEEQLSSMQEMNKLVEKMNTTADNIDTVLNSFIKNISVGEKQMSLINEGFKTLKNLNQDINKQNILIENATSFFREKAKFYPQFELISTISKEGIMVSASVDTNIGNDFTYRPYFKLALQGQEYFTEPYISNTTFNYCITVSQPFKDSRGNIVGVIMADICIED</sequence>
<evidence type="ECO:0000259" key="10">
    <source>
        <dbReference type="PROSITE" id="PS50111"/>
    </source>
</evidence>
<evidence type="ECO:0000256" key="5">
    <source>
        <dbReference type="ARBA" id="ARBA00022989"/>
    </source>
</evidence>
<keyword evidence="6 9" id="KW-0472">Membrane</keyword>
<dbReference type="PANTHER" id="PTHR32089:SF112">
    <property type="entry name" value="LYSOZYME-LIKE PROTEIN-RELATED"/>
    <property type="match status" value="1"/>
</dbReference>
<evidence type="ECO:0000256" key="3">
    <source>
        <dbReference type="ARBA" id="ARBA00022500"/>
    </source>
</evidence>
<evidence type="ECO:0000256" key="9">
    <source>
        <dbReference type="SAM" id="Phobius"/>
    </source>
</evidence>
<dbReference type="GO" id="GO:0006935">
    <property type="term" value="P:chemotaxis"/>
    <property type="evidence" value="ECO:0007669"/>
    <property type="project" value="UniProtKB-KW"/>
</dbReference>
<evidence type="ECO:0000256" key="2">
    <source>
        <dbReference type="ARBA" id="ARBA00022475"/>
    </source>
</evidence>
<dbReference type="GO" id="GO:0005886">
    <property type="term" value="C:plasma membrane"/>
    <property type="evidence" value="ECO:0007669"/>
    <property type="project" value="UniProtKB-SubCell"/>
</dbReference>
<evidence type="ECO:0000256" key="8">
    <source>
        <dbReference type="PROSITE-ProRule" id="PRU00284"/>
    </source>
</evidence>
<dbReference type="CDD" id="cd18773">
    <property type="entry name" value="PDC1_HK_sensor"/>
    <property type="match status" value="1"/>
</dbReference>
<comment type="caution">
    <text evidence="11">The sequence shown here is derived from an EMBL/GenBank/DDBJ whole genome shotgun (WGS) entry which is preliminary data.</text>
</comment>
<dbReference type="RefSeq" id="WP_218321232.1">
    <property type="nucleotide sequence ID" value="NZ_JAEEGC010000068.1"/>
</dbReference>
<feature type="domain" description="Methyl-accepting transducer" evidence="10">
    <location>
        <begin position="141"/>
        <end position="377"/>
    </location>
</feature>
<dbReference type="EMBL" id="JAEEGC010000068">
    <property type="protein sequence ID" value="MBV7274165.1"/>
    <property type="molecule type" value="Genomic_DNA"/>
</dbReference>
<organism evidence="11 12">
    <name type="scientific">Clostridium thailandense</name>
    <dbReference type="NCBI Taxonomy" id="2794346"/>
    <lineage>
        <taxon>Bacteria</taxon>
        <taxon>Bacillati</taxon>
        <taxon>Bacillota</taxon>
        <taxon>Clostridia</taxon>
        <taxon>Eubacteriales</taxon>
        <taxon>Clostridiaceae</taxon>
        <taxon>Clostridium</taxon>
    </lineage>
</organism>
<name>A0A949TYX1_9CLOT</name>
<dbReference type="Proteomes" id="UP000694308">
    <property type="component" value="Unassembled WGS sequence"/>
</dbReference>
<evidence type="ECO:0000256" key="4">
    <source>
        <dbReference type="ARBA" id="ARBA00022692"/>
    </source>
</evidence>
<keyword evidence="7 8" id="KW-0807">Transducer</keyword>
<keyword evidence="3" id="KW-0145">Chemotaxis</keyword>
<dbReference type="SMART" id="SM00283">
    <property type="entry name" value="MA"/>
    <property type="match status" value="1"/>
</dbReference>
<keyword evidence="12" id="KW-1185">Reference proteome</keyword>
<accession>A0A949TYX1</accession>
<dbReference type="InterPro" id="IPR033479">
    <property type="entry name" value="dCache_1"/>
</dbReference>
<feature type="transmembrane region" description="Helical" evidence="9">
    <location>
        <begin position="48"/>
        <end position="75"/>
    </location>
</feature>
<proteinExistence type="predicted"/>
<dbReference type="Pfam" id="PF00015">
    <property type="entry name" value="MCPsignal"/>
    <property type="match status" value="1"/>
</dbReference>
<dbReference type="Pfam" id="PF02743">
    <property type="entry name" value="dCache_1"/>
    <property type="match status" value="1"/>
</dbReference>
<dbReference type="AlphaFoldDB" id="A0A949TYX1"/>
<protein>
    <submittedName>
        <fullName evidence="11">Methyl-accepting chemotaxis protein</fullName>
    </submittedName>
</protein>
<dbReference type="PANTHER" id="PTHR32089">
    <property type="entry name" value="METHYL-ACCEPTING CHEMOTAXIS PROTEIN MCPB"/>
    <property type="match status" value="1"/>
</dbReference>
<gene>
    <name evidence="11" type="ORF">I6U48_14760</name>
</gene>
<feature type="transmembrane region" description="Helical" evidence="9">
    <location>
        <begin position="7"/>
        <end position="28"/>
    </location>
</feature>
<keyword evidence="5 9" id="KW-1133">Transmembrane helix</keyword>
<keyword evidence="4 9" id="KW-0812">Transmembrane</keyword>
<evidence type="ECO:0000256" key="1">
    <source>
        <dbReference type="ARBA" id="ARBA00004651"/>
    </source>
</evidence>
<evidence type="ECO:0000256" key="6">
    <source>
        <dbReference type="ARBA" id="ARBA00023136"/>
    </source>
</evidence>
<evidence type="ECO:0000256" key="7">
    <source>
        <dbReference type="ARBA" id="ARBA00023224"/>
    </source>
</evidence>
<dbReference type="InterPro" id="IPR004089">
    <property type="entry name" value="MCPsignal_dom"/>
</dbReference>
<dbReference type="PROSITE" id="PS50111">
    <property type="entry name" value="CHEMOTAXIS_TRANSDUC_2"/>
    <property type="match status" value="1"/>
</dbReference>
<reference evidence="11" key="1">
    <citation type="submission" date="2020-12" db="EMBL/GenBank/DDBJ databases">
        <title>Clostridium thailandense sp. nov., a novel acetogenic bacterium isolated from peat land soil in Thailand.</title>
        <authorList>
            <person name="Chaikitkaew S."/>
            <person name="Birkeland N.K."/>
        </authorList>
    </citation>
    <scope>NUCLEOTIDE SEQUENCE</scope>
    <source>
        <strain evidence="11">PL3</strain>
    </source>
</reference>
<comment type="subcellular location">
    <subcellularLocation>
        <location evidence="1">Cell membrane</location>
        <topology evidence="1">Multi-pass membrane protein</topology>
    </subcellularLocation>
</comment>
<dbReference type="GO" id="GO:0007165">
    <property type="term" value="P:signal transduction"/>
    <property type="evidence" value="ECO:0007669"/>
    <property type="project" value="UniProtKB-KW"/>
</dbReference>
<evidence type="ECO:0000313" key="11">
    <source>
        <dbReference type="EMBL" id="MBV7274165.1"/>
    </source>
</evidence>
<keyword evidence="2" id="KW-1003">Cell membrane</keyword>
<evidence type="ECO:0000313" key="12">
    <source>
        <dbReference type="Proteomes" id="UP000694308"/>
    </source>
</evidence>